<dbReference type="PANTHER" id="PTHR32182">
    <property type="entry name" value="DNA REPLICATION AND REPAIR PROTEIN RECF"/>
    <property type="match status" value="1"/>
</dbReference>
<dbReference type="CDD" id="cd00267">
    <property type="entry name" value="ABC_ATPase"/>
    <property type="match status" value="1"/>
</dbReference>
<accession>A0A368XI25</accession>
<dbReference type="NCBIfam" id="NF045780">
    <property type="entry name" value="TrlF_fam_ATP"/>
    <property type="match status" value="1"/>
</dbReference>
<dbReference type="InterPro" id="IPR054787">
    <property type="entry name" value="TrlF_ATPase"/>
</dbReference>
<keyword evidence="3" id="KW-1185">Reference proteome</keyword>
<dbReference type="InterPro" id="IPR027417">
    <property type="entry name" value="P-loop_NTPase"/>
</dbReference>
<feature type="coiled-coil region" evidence="1">
    <location>
        <begin position="554"/>
        <end position="661"/>
    </location>
</feature>
<evidence type="ECO:0000256" key="1">
    <source>
        <dbReference type="SAM" id="Coils"/>
    </source>
</evidence>
<gene>
    <name evidence="2" type="ORF">DES41_11195</name>
</gene>
<sequence>MLAPLSRKAARNEGQPSGHFHRLRRSRLWRASMAMNSLGSTWKKWDLHVHTPESLVHNYPGEKEAAWEAFLADLEALPPEFKVLGINDYVFVDGYARILDERKRGRLANIDLVLPVVELRVDKFGGVLEKGEDGYVPSAWSRINLHVVFDQVDPQLIRDQFLSAITPRYTLVAGSSQGHWGGVVTRDNLIDLGRRIIESLPEAQRGSAPPPLRAGFNNLNVSLADVKKALDNPHFAGRALIALGKSEWGAMRWNDNNIADKKTVINEADLVFTASANPGEYARAREALKSALVNAKLLDCSDAHALSGSKTKDRVGNCFTWIKSDATFQGLLQAVHEFDDRVFVGDVPPKVRKVEQAKTKFIRSLRVTKKSDSTLAEPWFDADVPLNPDLVAIIGNKGSGKSAIADIVALVGNTRHHLKFSFLKDTRFRKPKTKFAQHFVGELTWLDGNKAERSLDEDPDPSGIERVKYLPQSYVEDLCNELGDGGSATFDAELRKIIYSHVPEPDRLDKRSMNELLDFKVAEIESRRNAIKGLIAKVNATILDADRRSTPQFKRELEERVAGKEAELAALDAAKPEPVTDPSASDETLAEAKEQAQRVDALEVELRSLETEEVSLRERRAAAVKKQAIAKRVSQALANHKKVHEAFIAELETLLVELEDNIPAAALASLQIATGPIDDAIAQANATIEAVDTALAEQGETGLQSRRAVAAGALEDAKGKLGEPQRLFVLYKEDLANWERNRADIVGDLAKAGSIVQLKAEIESLATLPSILDAARAERASLAAQAHGQIQAMVDEYRRLYQPVQSFVASEEQKEMNLPLSFEVRIEESTFATKLLQQLNLRARGSFMGVDDSAATLRRLLQEASFANAEGAVAFAESVEDLLRFDRREGQGGRANPIEDQIATARGATAQHLLDFLYAFDYLSPRYSLTYDGQDIGQLSPGERGLLLLVFYLLVDKDDIPIVIDQPEENLDNQTIYKVLVRCIKRAKERRQVIMVTHNPNLAVVCDAEQIVYASCDKSGSRFTYEAGAIENPSIREKVVQILEGTEPAFKNRQFKYRLS</sequence>
<organism evidence="2 3">
    <name type="scientific">Pseudorhodoferax soli</name>
    <dbReference type="NCBI Taxonomy" id="545864"/>
    <lineage>
        <taxon>Bacteria</taxon>
        <taxon>Pseudomonadati</taxon>
        <taxon>Pseudomonadota</taxon>
        <taxon>Betaproteobacteria</taxon>
        <taxon>Burkholderiales</taxon>
        <taxon>Comamonadaceae</taxon>
    </lineage>
</organism>
<keyword evidence="1" id="KW-0175">Coiled coil</keyword>
<dbReference type="AlphaFoldDB" id="A0A368XI25"/>
<dbReference type="SUPFAM" id="SSF52540">
    <property type="entry name" value="P-loop containing nucleoside triphosphate hydrolases"/>
    <property type="match status" value="1"/>
</dbReference>
<evidence type="ECO:0000313" key="2">
    <source>
        <dbReference type="EMBL" id="RCW66137.1"/>
    </source>
</evidence>
<dbReference type="GO" id="GO:0005524">
    <property type="term" value="F:ATP binding"/>
    <property type="evidence" value="ECO:0007669"/>
    <property type="project" value="InterPro"/>
</dbReference>
<protein>
    <submittedName>
        <fullName evidence="2">Putative AbiEii toxin of type IV toxin-antitoxin system</fullName>
    </submittedName>
</protein>
<dbReference type="Proteomes" id="UP000252884">
    <property type="component" value="Unassembled WGS sequence"/>
</dbReference>
<dbReference type="Gene3D" id="3.40.50.300">
    <property type="entry name" value="P-loop containing nucleotide triphosphate hydrolases"/>
    <property type="match status" value="2"/>
</dbReference>
<dbReference type="RefSeq" id="WP_245965945.1">
    <property type="nucleotide sequence ID" value="NZ_QPJK01000011.1"/>
</dbReference>
<reference evidence="2 3" key="1">
    <citation type="submission" date="2018-07" db="EMBL/GenBank/DDBJ databases">
        <title>Genomic Encyclopedia of Type Strains, Phase IV (KMG-IV): sequencing the most valuable type-strain genomes for metagenomic binning, comparative biology and taxonomic classification.</title>
        <authorList>
            <person name="Goeker M."/>
        </authorList>
    </citation>
    <scope>NUCLEOTIDE SEQUENCE [LARGE SCALE GENOMIC DNA]</scope>
    <source>
        <strain evidence="2 3">DSM 21634</strain>
    </source>
</reference>
<dbReference type="GO" id="GO:0016887">
    <property type="term" value="F:ATP hydrolysis activity"/>
    <property type="evidence" value="ECO:0007669"/>
    <property type="project" value="InterPro"/>
</dbReference>
<proteinExistence type="predicted"/>
<name>A0A368XI25_9BURK</name>
<comment type="caution">
    <text evidence="2">The sequence shown here is derived from an EMBL/GenBank/DDBJ whole genome shotgun (WGS) entry which is preliminary data.</text>
</comment>
<dbReference type="PANTHER" id="PTHR32182:SF22">
    <property type="entry name" value="ATP-DEPENDENT ENDONUCLEASE, OLD FAMILY-RELATED"/>
    <property type="match status" value="1"/>
</dbReference>
<dbReference type="EMBL" id="QPJK01000011">
    <property type="protein sequence ID" value="RCW66137.1"/>
    <property type="molecule type" value="Genomic_DNA"/>
</dbReference>
<dbReference type="GO" id="GO:0006302">
    <property type="term" value="P:double-strand break repair"/>
    <property type="evidence" value="ECO:0007669"/>
    <property type="project" value="TreeGrafter"/>
</dbReference>
<dbReference type="GO" id="GO:0000731">
    <property type="term" value="P:DNA synthesis involved in DNA repair"/>
    <property type="evidence" value="ECO:0007669"/>
    <property type="project" value="TreeGrafter"/>
</dbReference>
<evidence type="ECO:0000313" key="3">
    <source>
        <dbReference type="Proteomes" id="UP000252884"/>
    </source>
</evidence>